<reference evidence="1" key="1">
    <citation type="journal article" date="2019" name="bioRxiv">
        <title>The Genome of the Zebra Mussel, Dreissena polymorpha: A Resource for Invasive Species Research.</title>
        <authorList>
            <person name="McCartney M.A."/>
            <person name="Auch B."/>
            <person name="Kono T."/>
            <person name="Mallez S."/>
            <person name="Zhang Y."/>
            <person name="Obille A."/>
            <person name="Becker A."/>
            <person name="Abrahante J.E."/>
            <person name="Garbe J."/>
            <person name="Badalamenti J.P."/>
            <person name="Herman A."/>
            <person name="Mangelson H."/>
            <person name="Liachko I."/>
            <person name="Sullivan S."/>
            <person name="Sone E.D."/>
            <person name="Koren S."/>
            <person name="Silverstein K.A.T."/>
            <person name="Beckman K.B."/>
            <person name="Gohl D.M."/>
        </authorList>
    </citation>
    <scope>NUCLEOTIDE SEQUENCE</scope>
    <source>
        <strain evidence="1">Duluth1</strain>
        <tissue evidence="1">Whole animal</tissue>
    </source>
</reference>
<keyword evidence="2" id="KW-1185">Reference proteome</keyword>
<reference evidence="1" key="2">
    <citation type="submission" date="2020-11" db="EMBL/GenBank/DDBJ databases">
        <authorList>
            <person name="McCartney M.A."/>
            <person name="Auch B."/>
            <person name="Kono T."/>
            <person name="Mallez S."/>
            <person name="Becker A."/>
            <person name="Gohl D.M."/>
            <person name="Silverstein K.A.T."/>
            <person name="Koren S."/>
            <person name="Bechman K.B."/>
            <person name="Herman A."/>
            <person name="Abrahante J.E."/>
            <person name="Garbe J."/>
        </authorList>
    </citation>
    <scope>NUCLEOTIDE SEQUENCE</scope>
    <source>
        <strain evidence="1">Duluth1</strain>
        <tissue evidence="1">Whole animal</tissue>
    </source>
</reference>
<sequence length="65" mass="7353">MRTQYSAFTHLNTGVSGNCSYIEHETNANVRNMLATLVGPHKPLLANNIRQKQAWLGHVTRQYSL</sequence>
<accession>A0A9D4MIP5</accession>
<protein>
    <submittedName>
        <fullName evidence="1">Uncharacterized protein</fullName>
    </submittedName>
</protein>
<dbReference type="AlphaFoldDB" id="A0A9D4MIP5"/>
<proteinExistence type="predicted"/>
<evidence type="ECO:0000313" key="1">
    <source>
        <dbReference type="EMBL" id="KAH3876444.1"/>
    </source>
</evidence>
<name>A0A9D4MIP5_DREPO</name>
<dbReference type="EMBL" id="JAIWYP010000001">
    <property type="protein sequence ID" value="KAH3876444.1"/>
    <property type="molecule type" value="Genomic_DNA"/>
</dbReference>
<dbReference type="Proteomes" id="UP000828390">
    <property type="component" value="Unassembled WGS sequence"/>
</dbReference>
<organism evidence="1 2">
    <name type="scientific">Dreissena polymorpha</name>
    <name type="common">Zebra mussel</name>
    <name type="synonym">Mytilus polymorpha</name>
    <dbReference type="NCBI Taxonomy" id="45954"/>
    <lineage>
        <taxon>Eukaryota</taxon>
        <taxon>Metazoa</taxon>
        <taxon>Spiralia</taxon>
        <taxon>Lophotrochozoa</taxon>
        <taxon>Mollusca</taxon>
        <taxon>Bivalvia</taxon>
        <taxon>Autobranchia</taxon>
        <taxon>Heteroconchia</taxon>
        <taxon>Euheterodonta</taxon>
        <taxon>Imparidentia</taxon>
        <taxon>Neoheterodontei</taxon>
        <taxon>Myida</taxon>
        <taxon>Dreissenoidea</taxon>
        <taxon>Dreissenidae</taxon>
        <taxon>Dreissena</taxon>
    </lineage>
</organism>
<evidence type="ECO:0000313" key="2">
    <source>
        <dbReference type="Proteomes" id="UP000828390"/>
    </source>
</evidence>
<comment type="caution">
    <text evidence="1">The sequence shown here is derived from an EMBL/GenBank/DDBJ whole genome shotgun (WGS) entry which is preliminary data.</text>
</comment>
<gene>
    <name evidence="1" type="ORF">DPMN_000286</name>
</gene>